<keyword evidence="4" id="KW-1185">Reference proteome</keyword>
<dbReference type="AlphaFoldDB" id="A0A9D4X0J3"/>
<organism evidence="3 4">
    <name type="scientific">Pisum sativum</name>
    <name type="common">Garden pea</name>
    <name type="synonym">Lathyrus oleraceus</name>
    <dbReference type="NCBI Taxonomy" id="3888"/>
    <lineage>
        <taxon>Eukaryota</taxon>
        <taxon>Viridiplantae</taxon>
        <taxon>Streptophyta</taxon>
        <taxon>Embryophyta</taxon>
        <taxon>Tracheophyta</taxon>
        <taxon>Spermatophyta</taxon>
        <taxon>Magnoliopsida</taxon>
        <taxon>eudicotyledons</taxon>
        <taxon>Gunneridae</taxon>
        <taxon>Pentapetalae</taxon>
        <taxon>rosids</taxon>
        <taxon>fabids</taxon>
        <taxon>Fabales</taxon>
        <taxon>Fabaceae</taxon>
        <taxon>Papilionoideae</taxon>
        <taxon>50 kb inversion clade</taxon>
        <taxon>NPAAA clade</taxon>
        <taxon>Hologalegina</taxon>
        <taxon>IRL clade</taxon>
        <taxon>Fabeae</taxon>
        <taxon>Lathyrus</taxon>
    </lineage>
</organism>
<feature type="chain" id="PRO_5038887571" description="Late nodulin domain-containing protein" evidence="1">
    <location>
        <begin position="24"/>
        <end position="104"/>
    </location>
</feature>
<sequence>MPKTLKFVYAIILLLSLFLLSMGNIPLVPCETDDDCPMEMSIPSIPNKLLFFMCWEKECVYRRCVCFQEKLRVNFGVLQLPLFNQLETWKEDSSGFRAFEVLRD</sequence>
<evidence type="ECO:0000313" key="4">
    <source>
        <dbReference type="Proteomes" id="UP001058974"/>
    </source>
</evidence>
<dbReference type="Gramene" id="Psat05G0633300-T1">
    <property type="protein sequence ID" value="KAI5411152.1"/>
    <property type="gene ID" value="KIW84_056333"/>
</dbReference>
<feature type="domain" description="Late nodulin" evidence="2">
    <location>
        <begin position="1"/>
        <end position="59"/>
    </location>
</feature>
<reference evidence="3 4" key="1">
    <citation type="journal article" date="2022" name="Nat. Genet.">
        <title>Improved pea reference genome and pan-genome highlight genomic features and evolutionary characteristics.</title>
        <authorList>
            <person name="Yang T."/>
            <person name="Liu R."/>
            <person name="Luo Y."/>
            <person name="Hu S."/>
            <person name="Wang D."/>
            <person name="Wang C."/>
            <person name="Pandey M.K."/>
            <person name="Ge S."/>
            <person name="Xu Q."/>
            <person name="Li N."/>
            <person name="Li G."/>
            <person name="Huang Y."/>
            <person name="Saxena R.K."/>
            <person name="Ji Y."/>
            <person name="Li M."/>
            <person name="Yan X."/>
            <person name="He Y."/>
            <person name="Liu Y."/>
            <person name="Wang X."/>
            <person name="Xiang C."/>
            <person name="Varshney R.K."/>
            <person name="Ding H."/>
            <person name="Gao S."/>
            <person name="Zong X."/>
        </authorList>
    </citation>
    <scope>NUCLEOTIDE SEQUENCE [LARGE SCALE GENOMIC DNA]</scope>
    <source>
        <strain evidence="3 4">cv. Zhongwan 6</strain>
    </source>
</reference>
<accession>A0A9D4X0J3</accession>
<dbReference type="EMBL" id="JAMSHJ010000005">
    <property type="protein sequence ID" value="KAI5411152.1"/>
    <property type="molecule type" value="Genomic_DNA"/>
</dbReference>
<gene>
    <name evidence="3" type="ORF">KIW84_056333</name>
</gene>
<comment type="caution">
    <text evidence="3">The sequence shown here is derived from an EMBL/GenBank/DDBJ whole genome shotgun (WGS) entry which is preliminary data.</text>
</comment>
<protein>
    <recommendedName>
        <fullName evidence="2">Late nodulin domain-containing protein</fullName>
    </recommendedName>
</protein>
<keyword evidence="1" id="KW-0732">Signal</keyword>
<evidence type="ECO:0000256" key="1">
    <source>
        <dbReference type="SAM" id="SignalP"/>
    </source>
</evidence>
<feature type="signal peptide" evidence="1">
    <location>
        <begin position="1"/>
        <end position="23"/>
    </location>
</feature>
<dbReference type="Proteomes" id="UP001058974">
    <property type="component" value="Chromosome 5"/>
</dbReference>
<evidence type="ECO:0000259" key="2">
    <source>
        <dbReference type="Pfam" id="PF07127"/>
    </source>
</evidence>
<dbReference type="InterPro" id="IPR009810">
    <property type="entry name" value="Nodulin_late_dom"/>
</dbReference>
<proteinExistence type="predicted"/>
<evidence type="ECO:0000313" key="3">
    <source>
        <dbReference type="EMBL" id="KAI5411152.1"/>
    </source>
</evidence>
<dbReference type="GO" id="GO:0046872">
    <property type="term" value="F:metal ion binding"/>
    <property type="evidence" value="ECO:0007669"/>
    <property type="project" value="InterPro"/>
</dbReference>
<name>A0A9D4X0J3_PEA</name>
<dbReference type="Pfam" id="PF07127">
    <property type="entry name" value="Nodulin_late"/>
    <property type="match status" value="1"/>
</dbReference>